<reference evidence="1 2" key="1">
    <citation type="submission" date="2023-08" db="EMBL/GenBank/DDBJ databases">
        <title>genomic of G39.</title>
        <authorList>
            <person name="Wang Y."/>
        </authorList>
    </citation>
    <scope>NUCLEOTIDE SEQUENCE [LARGE SCALE GENOMIC DNA]</scope>
    <source>
        <strain evidence="1 2">G39</strain>
    </source>
</reference>
<keyword evidence="2" id="KW-1185">Reference proteome</keyword>
<dbReference type="EMBL" id="JAVAIM010000001">
    <property type="protein sequence ID" value="MDP4576269.1"/>
    <property type="molecule type" value="Genomic_DNA"/>
</dbReference>
<comment type="caution">
    <text evidence="1">The sequence shown here is derived from an EMBL/GenBank/DDBJ whole genome shotgun (WGS) entry which is preliminary data.</text>
</comment>
<protein>
    <recommendedName>
        <fullName evidence="3">Transcriptional regulator</fullName>
    </recommendedName>
</protein>
<accession>A0ABT9HSY6</accession>
<feature type="non-terminal residue" evidence="1">
    <location>
        <position position="1"/>
    </location>
</feature>
<evidence type="ECO:0000313" key="1">
    <source>
        <dbReference type="EMBL" id="MDP4576269.1"/>
    </source>
</evidence>
<dbReference type="RefSeq" id="WP_305933412.1">
    <property type="nucleotide sequence ID" value="NZ_JAVAIM010000001.1"/>
</dbReference>
<gene>
    <name evidence="1" type="ORF">Q9K02_14095</name>
</gene>
<name>A0ABT9HSY6_9SPHN</name>
<evidence type="ECO:0008006" key="3">
    <source>
        <dbReference type="Google" id="ProtNLM"/>
    </source>
</evidence>
<sequence length="268" mass="28928">LRHYDEAQILLKSQPQICAIGADGGQSEGAMAGICAGQLRCSADCAGFGAKRAVICANTTGIRANHRRKLIRSFLYVLLMFFSFSYRLPSRLAGDSITSTGKDSPMTNMALFAEQQVRADLARLLLAAVEASGRARCDIARDAQIHKDALRRVLAGERSASLGEALRILAACGVAPHAHLLLFLVSSGDHAIAWLQSDLAQFFEDFSGELPSALERVLGNQVHDVKPRWAKGTAHRVARLLSDHIDELERKDALIGDVFAGTEGGHRG</sequence>
<proteinExistence type="predicted"/>
<organism evidence="1 2">
    <name type="scientific">Qipengyuania profundimaris</name>
    <dbReference type="NCBI Taxonomy" id="3067652"/>
    <lineage>
        <taxon>Bacteria</taxon>
        <taxon>Pseudomonadati</taxon>
        <taxon>Pseudomonadota</taxon>
        <taxon>Alphaproteobacteria</taxon>
        <taxon>Sphingomonadales</taxon>
        <taxon>Erythrobacteraceae</taxon>
        <taxon>Qipengyuania</taxon>
    </lineage>
</organism>
<evidence type="ECO:0000313" key="2">
    <source>
        <dbReference type="Proteomes" id="UP001240639"/>
    </source>
</evidence>
<dbReference type="Proteomes" id="UP001240639">
    <property type="component" value="Unassembled WGS sequence"/>
</dbReference>